<dbReference type="Proteomes" id="UP000232883">
    <property type="component" value="Chromosome"/>
</dbReference>
<dbReference type="OrthoDB" id="922982at2"/>
<sequence>MKKGNELLRLGNSIGLLIAFLVVSCVTDFQPDAVSIPPSLIIEGQVTDAAGPYTVKLTRTADYSFKSLNLLETGATVVISDNLGNKETLKEQSLGGTYQTTSLQGVVGRSYKVSIKTKDGKTYESDAEVLSAAPPILKLYYEYTKETGGANSAQNQGWDVYLDAKDPETTGNYYRWAWTHYEFTEVCSKRELANGTLTGLGCCSNCWDITRCYDCISVNSDANINGQAISRQFIMRVPYKSKSAYYLEVQQQALSKGAYDFWKSVRQLTSNTGGLFDTAPQTVRGNVHCVSNPAEMVYGYFGATGLSEQYINVDRSTGEGVPDLDPPIIVPQPSACVVCENSIYRTPNKPRWWQF</sequence>
<organism evidence="1 2">
    <name type="scientific">Spirosoma pollinicola</name>
    <dbReference type="NCBI Taxonomy" id="2057025"/>
    <lineage>
        <taxon>Bacteria</taxon>
        <taxon>Pseudomonadati</taxon>
        <taxon>Bacteroidota</taxon>
        <taxon>Cytophagia</taxon>
        <taxon>Cytophagales</taxon>
        <taxon>Cytophagaceae</taxon>
        <taxon>Spirosoma</taxon>
    </lineage>
</organism>
<keyword evidence="2" id="KW-1185">Reference proteome</keyword>
<protein>
    <submittedName>
        <fullName evidence="1">DUF4249 domain-containing protein</fullName>
    </submittedName>
</protein>
<dbReference type="KEGG" id="spir:CWM47_00705"/>
<dbReference type="EMBL" id="CP025096">
    <property type="protein sequence ID" value="AUD00468.1"/>
    <property type="molecule type" value="Genomic_DNA"/>
</dbReference>
<accession>A0A2K8YSA1</accession>
<dbReference type="Pfam" id="PF14054">
    <property type="entry name" value="DUF4249"/>
    <property type="match status" value="1"/>
</dbReference>
<dbReference type="RefSeq" id="WP_100985894.1">
    <property type="nucleotide sequence ID" value="NZ_CP025096.1"/>
</dbReference>
<gene>
    <name evidence="1" type="ORF">CWM47_00705</name>
</gene>
<dbReference type="PROSITE" id="PS51257">
    <property type="entry name" value="PROKAR_LIPOPROTEIN"/>
    <property type="match status" value="1"/>
</dbReference>
<evidence type="ECO:0000313" key="1">
    <source>
        <dbReference type="EMBL" id="AUD00468.1"/>
    </source>
</evidence>
<evidence type="ECO:0000313" key="2">
    <source>
        <dbReference type="Proteomes" id="UP000232883"/>
    </source>
</evidence>
<dbReference type="AlphaFoldDB" id="A0A2K8YSA1"/>
<name>A0A2K8YSA1_9BACT</name>
<dbReference type="InterPro" id="IPR025345">
    <property type="entry name" value="DUF4249"/>
</dbReference>
<reference evidence="1 2" key="1">
    <citation type="submission" date="2017-11" db="EMBL/GenBank/DDBJ databases">
        <title>Taxonomic description and genome sequences of Spirosoma HA7 sp. nov., isolated from pollen microhabitat of Corylus avellana.</title>
        <authorList>
            <person name="Ambika Manirajan B."/>
            <person name="Suarez C."/>
            <person name="Ratering S."/>
            <person name="Geissler-Plaum R."/>
            <person name="Cardinale M."/>
            <person name="Sylvia S."/>
        </authorList>
    </citation>
    <scope>NUCLEOTIDE SEQUENCE [LARGE SCALE GENOMIC DNA]</scope>
    <source>
        <strain evidence="1 2">HA7</strain>
    </source>
</reference>
<proteinExistence type="predicted"/>